<evidence type="ECO:0000313" key="2">
    <source>
        <dbReference type="Proteomes" id="UP000800041"/>
    </source>
</evidence>
<name>A0A6G1GQI4_9PEZI</name>
<sequence length="441" mass="49597">MIECIPRPIHVKNNLASLWGMGAEAAEGVYLNVESDRRCLYYRVSAAQPCKRRWSSATLSLAEESFPITNDRICEAIEHLTGDDGGAFEKWFRSNASYKRNCGRYITSLTRSYSSTELDMLLSYQAIAFGFWYRLLEDLVVTDYMQKGALLAGIWGAREQRVLNHMQYVSGILRRQSQHRITRVPVLRMMAMMFAGRSGPTETESINDEFVPQETLVAILGDMSIACISLLKVPKEPQDCKRFAIMNCPILDLFGDQDGLLYSDGDGTFAYGPPNEPVAASFELTRKSFQTPEWSVRPKVNFSGHHVRSVHLIARCNGIPCMAIGPHYADIGFLSNEHHHDKTAPSVQNNSPPVKIKGVEITEMNIRTPGQYVLESHRCTEKHVQIFQTAGAAILRYQISGYHCSPRHPQYRLLCGSCDLKEAVEALPKTEKGDPWGMLIL</sequence>
<dbReference type="EMBL" id="ML977177">
    <property type="protein sequence ID" value="KAF1983213.1"/>
    <property type="molecule type" value="Genomic_DNA"/>
</dbReference>
<dbReference type="OrthoDB" id="5232280at2759"/>
<evidence type="ECO:0000313" key="1">
    <source>
        <dbReference type="EMBL" id="KAF1983213.1"/>
    </source>
</evidence>
<reference evidence="1" key="1">
    <citation type="journal article" date="2020" name="Stud. Mycol.">
        <title>101 Dothideomycetes genomes: a test case for predicting lifestyles and emergence of pathogens.</title>
        <authorList>
            <person name="Haridas S."/>
            <person name="Albert R."/>
            <person name="Binder M."/>
            <person name="Bloem J."/>
            <person name="Labutti K."/>
            <person name="Salamov A."/>
            <person name="Andreopoulos B."/>
            <person name="Baker S."/>
            <person name="Barry K."/>
            <person name="Bills G."/>
            <person name="Bluhm B."/>
            <person name="Cannon C."/>
            <person name="Castanera R."/>
            <person name="Culley D."/>
            <person name="Daum C."/>
            <person name="Ezra D."/>
            <person name="Gonzalez J."/>
            <person name="Henrissat B."/>
            <person name="Kuo A."/>
            <person name="Liang C."/>
            <person name="Lipzen A."/>
            <person name="Lutzoni F."/>
            <person name="Magnuson J."/>
            <person name="Mondo S."/>
            <person name="Nolan M."/>
            <person name="Ohm R."/>
            <person name="Pangilinan J."/>
            <person name="Park H.-J."/>
            <person name="Ramirez L."/>
            <person name="Alfaro M."/>
            <person name="Sun H."/>
            <person name="Tritt A."/>
            <person name="Yoshinaga Y."/>
            <person name="Zwiers L.-H."/>
            <person name="Turgeon B."/>
            <person name="Goodwin S."/>
            <person name="Spatafora J."/>
            <person name="Crous P."/>
            <person name="Grigoriev I."/>
        </authorList>
    </citation>
    <scope>NUCLEOTIDE SEQUENCE</scope>
    <source>
        <strain evidence="1">CBS 113979</strain>
    </source>
</reference>
<accession>A0A6G1GQI4</accession>
<dbReference type="AlphaFoldDB" id="A0A6G1GQI4"/>
<dbReference type="Proteomes" id="UP000800041">
    <property type="component" value="Unassembled WGS sequence"/>
</dbReference>
<organism evidence="1 2">
    <name type="scientific">Aulographum hederae CBS 113979</name>
    <dbReference type="NCBI Taxonomy" id="1176131"/>
    <lineage>
        <taxon>Eukaryota</taxon>
        <taxon>Fungi</taxon>
        <taxon>Dikarya</taxon>
        <taxon>Ascomycota</taxon>
        <taxon>Pezizomycotina</taxon>
        <taxon>Dothideomycetes</taxon>
        <taxon>Pleosporomycetidae</taxon>
        <taxon>Aulographales</taxon>
        <taxon>Aulographaceae</taxon>
    </lineage>
</organism>
<protein>
    <submittedName>
        <fullName evidence="1">Uncharacterized protein</fullName>
    </submittedName>
</protein>
<keyword evidence="2" id="KW-1185">Reference proteome</keyword>
<proteinExistence type="predicted"/>
<gene>
    <name evidence="1" type="ORF">K402DRAFT_179914</name>
</gene>